<feature type="compositionally biased region" description="Polar residues" evidence="2">
    <location>
        <begin position="500"/>
        <end position="514"/>
    </location>
</feature>
<dbReference type="InterPro" id="IPR003607">
    <property type="entry name" value="HD/PDEase_dom"/>
</dbReference>
<dbReference type="FunFam" id="1.10.3210.10:FF:000017">
    <property type="entry name" value="Deoxynucleoside triphosphate triphosphohydrolase SAMHD1"/>
    <property type="match status" value="1"/>
</dbReference>
<dbReference type="PROSITE" id="PS51831">
    <property type="entry name" value="HD"/>
    <property type="match status" value="1"/>
</dbReference>
<evidence type="ECO:0000313" key="4">
    <source>
        <dbReference type="EMBL" id="KAK6186459.1"/>
    </source>
</evidence>
<reference evidence="4 5" key="1">
    <citation type="submission" date="2024-01" db="EMBL/GenBank/DDBJ databases">
        <title>The genome of the rayed Mediterranean limpet Patella caerulea (Linnaeus, 1758).</title>
        <authorList>
            <person name="Anh-Thu Weber A."/>
            <person name="Halstead-Nussloch G."/>
        </authorList>
    </citation>
    <scope>NUCLEOTIDE SEQUENCE [LARGE SCALE GENOMIC DNA]</scope>
    <source>
        <strain evidence="4">AATW-2023a</strain>
        <tissue evidence="4">Whole specimen</tissue>
    </source>
</reference>
<organism evidence="4 5">
    <name type="scientific">Patella caerulea</name>
    <name type="common">Rayed Mediterranean limpet</name>
    <dbReference type="NCBI Taxonomy" id="87958"/>
    <lineage>
        <taxon>Eukaryota</taxon>
        <taxon>Metazoa</taxon>
        <taxon>Spiralia</taxon>
        <taxon>Lophotrochozoa</taxon>
        <taxon>Mollusca</taxon>
        <taxon>Gastropoda</taxon>
        <taxon>Patellogastropoda</taxon>
        <taxon>Patelloidea</taxon>
        <taxon>Patellidae</taxon>
        <taxon>Patella</taxon>
    </lineage>
</organism>
<evidence type="ECO:0000313" key="5">
    <source>
        <dbReference type="Proteomes" id="UP001347796"/>
    </source>
</evidence>
<dbReference type="Pfam" id="PF01966">
    <property type="entry name" value="HD"/>
    <property type="match status" value="1"/>
</dbReference>
<proteinExistence type="inferred from homology"/>
<dbReference type="GO" id="GO:0005634">
    <property type="term" value="C:nucleus"/>
    <property type="evidence" value="ECO:0007669"/>
    <property type="project" value="TreeGrafter"/>
</dbReference>
<dbReference type="Gene3D" id="1.10.3210.10">
    <property type="entry name" value="Hypothetical protein af1432"/>
    <property type="match status" value="1"/>
</dbReference>
<evidence type="ECO:0000259" key="3">
    <source>
        <dbReference type="PROSITE" id="PS51831"/>
    </source>
</evidence>
<dbReference type="GO" id="GO:0051607">
    <property type="term" value="P:defense response to virus"/>
    <property type="evidence" value="ECO:0007669"/>
    <property type="project" value="TreeGrafter"/>
</dbReference>
<feature type="domain" description="HD" evidence="3">
    <location>
        <begin position="74"/>
        <end position="226"/>
    </location>
</feature>
<dbReference type="SMART" id="SM00471">
    <property type="entry name" value="HDc"/>
    <property type="match status" value="1"/>
</dbReference>
<dbReference type="GO" id="GO:0008832">
    <property type="term" value="F:dGTPase activity"/>
    <property type="evidence" value="ECO:0007669"/>
    <property type="project" value="TreeGrafter"/>
</dbReference>
<dbReference type="Gene3D" id="3.30.70.2760">
    <property type="match status" value="1"/>
</dbReference>
<dbReference type="SUPFAM" id="SSF109604">
    <property type="entry name" value="HD-domain/PDEase-like"/>
    <property type="match status" value="1"/>
</dbReference>
<gene>
    <name evidence="4" type="ORF">SNE40_008494</name>
</gene>
<dbReference type="Proteomes" id="UP001347796">
    <property type="component" value="Unassembled WGS sequence"/>
</dbReference>
<evidence type="ECO:0000256" key="2">
    <source>
        <dbReference type="SAM" id="MobiDB-lite"/>
    </source>
</evidence>
<feature type="region of interest" description="Disordered" evidence="2">
    <location>
        <begin position="500"/>
        <end position="538"/>
    </location>
</feature>
<dbReference type="GO" id="GO:0045088">
    <property type="term" value="P:regulation of innate immune response"/>
    <property type="evidence" value="ECO:0007669"/>
    <property type="project" value="TreeGrafter"/>
</dbReference>
<dbReference type="GO" id="GO:0006203">
    <property type="term" value="P:dGTP catabolic process"/>
    <property type="evidence" value="ECO:0007669"/>
    <property type="project" value="TreeGrafter"/>
</dbReference>
<sequence length="538" mass="63006">MAESDGTGKRKRNEDDTDTELKLDDKVFNDPIHGHIEIHPLCMKIIDTPEFQRLRYLKQLGACYYVFPGASHNRFEHCIGVCHLAGEMVSRLQKQQPELEITDVEVLCVKIAGLCHDLGHGPFSHLYDNKFIPLVVPGSDWTHEEASIQMFEHLIEENNLEKDFQQCELKKVDIEFIKELIAGPSDKDDTDKYVKPIYKGRPNKKYLYEIVANKRNSVDVDKWDYFARDCYMLGIKNNFDHNRFLRFFRVIKDIHGEQQICLRDKEVENLYDMFYTRKTLHSRAYQHAVTQAVESMIVDAMVIADKCKTFTFLGKNNKALRLRECKDDMVAYKKLDDTIFQRIMWSTEPELQGARDLIDRIQKRQLYRCVGSMHRPEGLDKEGDKKVLEEIAQLDDELKKEFLTLSCVHYDYGMKKENPVDRTRFYSKSNPNECKNLCKEEVSKLLPEHFQEDMIRIFCKEHNPKIIEAAKKAFEKWCKKNKFVPTTERWALTPAKTHDIMSSSPLDSAATTSHDIGDNKRIKKKLFSQDSNKKPRRE</sequence>
<comment type="similarity">
    <text evidence="1">Belongs to the SAMHD1 family.</text>
</comment>
<protein>
    <recommendedName>
        <fullName evidence="3">HD domain-containing protein</fullName>
    </recommendedName>
</protein>
<evidence type="ECO:0000256" key="1">
    <source>
        <dbReference type="ARBA" id="ARBA00005776"/>
    </source>
</evidence>
<accession>A0AAN8K163</accession>
<name>A0AAN8K163_PATCE</name>
<dbReference type="EMBL" id="JAZGQO010000006">
    <property type="protein sequence ID" value="KAK6186459.1"/>
    <property type="molecule type" value="Genomic_DNA"/>
</dbReference>
<keyword evidence="5" id="KW-1185">Reference proteome</keyword>
<dbReference type="PANTHER" id="PTHR11373">
    <property type="entry name" value="DEOXYNUCLEOSIDE TRIPHOSPHATE TRIPHOSPHOHYDROLASE"/>
    <property type="match status" value="1"/>
</dbReference>
<dbReference type="PANTHER" id="PTHR11373:SF4">
    <property type="entry name" value="DEOXYNUCLEOSIDE TRIPHOSPHATE TRIPHOSPHOHYDROLASE SAMHD1"/>
    <property type="match status" value="1"/>
</dbReference>
<comment type="caution">
    <text evidence="4">The sequence shown here is derived from an EMBL/GenBank/DDBJ whole genome shotgun (WGS) entry which is preliminary data.</text>
</comment>
<dbReference type="CDD" id="cd00077">
    <property type="entry name" value="HDc"/>
    <property type="match status" value="1"/>
</dbReference>
<dbReference type="AlphaFoldDB" id="A0AAN8K163"/>
<dbReference type="InterPro" id="IPR006674">
    <property type="entry name" value="HD_domain"/>
</dbReference>
<dbReference type="InterPro" id="IPR050135">
    <property type="entry name" value="dGTPase-like"/>
</dbReference>